<dbReference type="EMBL" id="VDDA01000023">
    <property type="protein sequence ID" value="TNC08431.1"/>
    <property type="molecule type" value="Genomic_DNA"/>
</dbReference>
<dbReference type="OrthoDB" id="9958156at2"/>
<name>A0A5C4L996_9HYPH</name>
<gene>
    <name evidence="2" type="ORF">FF100_29260</name>
</gene>
<keyword evidence="3" id="KW-1185">Reference proteome</keyword>
<keyword evidence="1" id="KW-0812">Transmembrane</keyword>
<reference evidence="2 3" key="1">
    <citation type="submission" date="2019-06" db="EMBL/GenBank/DDBJ databases">
        <title>Genome of Methylobacterium sp. 17Sr1-39.</title>
        <authorList>
            <person name="Seo T."/>
        </authorList>
    </citation>
    <scope>NUCLEOTIDE SEQUENCE [LARGE SCALE GENOMIC DNA]</scope>
    <source>
        <strain evidence="2 3">17Sr1-39</strain>
    </source>
</reference>
<accession>A0A5C4L996</accession>
<dbReference type="RefSeq" id="WP_139039335.1">
    <property type="nucleotide sequence ID" value="NZ_VDDA01000023.1"/>
</dbReference>
<proteinExistence type="predicted"/>
<dbReference type="Proteomes" id="UP000305267">
    <property type="component" value="Unassembled WGS sequence"/>
</dbReference>
<comment type="caution">
    <text evidence="2">The sequence shown here is derived from an EMBL/GenBank/DDBJ whole genome shotgun (WGS) entry which is preliminary data.</text>
</comment>
<keyword evidence="1" id="KW-0472">Membrane</keyword>
<feature type="transmembrane region" description="Helical" evidence="1">
    <location>
        <begin position="51"/>
        <end position="76"/>
    </location>
</feature>
<organism evidence="2 3">
    <name type="scientific">Methylobacterium terricola</name>
    <dbReference type="NCBI Taxonomy" id="2583531"/>
    <lineage>
        <taxon>Bacteria</taxon>
        <taxon>Pseudomonadati</taxon>
        <taxon>Pseudomonadota</taxon>
        <taxon>Alphaproteobacteria</taxon>
        <taxon>Hyphomicrobiales</taxon>
        <taxon>Methylobacteriaceae</taxon>
        <taxon>Methylobacterium</taxon>
    </lineage>
</organism>
<evidence type="ECO:0000313" key="2">
    <source>
        <dbReference type="EMBL" id="TNC08431.1"/>
    </source>
</evidence>
<evidence type="ECO:0000313" key="3">
    <source>
        <dbReference type="Proteomes" id="UP000305267"/>
    </source>
</evidence>
<keyword evidence="1" id="KW-1133">Transmembrane helix</keyword>
<dbReference type="AlphaFoldDB" id="A0A5C4L996"/>
<sequence>MPNSPDLHLDGPSYLPALRARLVEFPPPTDEDASAAPSPVLRAGRLTLREAIAHAVVLILATALGLLIGTLAGLLIRGAA</sequence>
<protein>
    <submittedName>
        <fullName evidence="2">Uncharacterized protein</fullName>
    </submittedName>
</protein>
<evidence type="ECO:0000256" key="1">
    <source>
        <dbReference type="SAM" id="Phobius"/>
    </source>
</evidence>